<evidence type="ECO:0000313" key="2">
    <source>
        <dbReference type="Proteomes" id="UP000243348"/>
    </source>
</evidence>
<protein>
    <submittedName>
        <fullName evidence="1">Uncharacterized protein</fullName>
    </submittedName>
</protein>
<evidence type="ECO:0000313" key="1">
    <source>
        <dbReference type="EMBL" id="AFP65273.1"/>
    </source>
</evidence>
<organism evidence="1 2">
    <name type="scientific">Chroomonas mesostigmatica CCMP1168</name>
    <dbReference type="NCBI Taxonomy" id="1195612"/>
    <lineage>
        <taxon>Eukaryota</taxon>
        <taxon>Cryptophyceae</taxon>
        <taxon>Pyrenomonadales</taxon>
        <taxon>Chroomonadaceae</taxon>
        <taxon>Chroomonas</taxon>
    </lineage>
</organism>
<name>J7G7L1_9CRYP</name>
<sequence>MKIQPNDNFIFEKNIEKTIKKKWAFRTFVWNFLIFIPNPILSTTEIVAEKPAKTIENSPNLLNFSNLSTNFYDFRHNIYKKISPYFLKRNKKKIKKKNSFVKFIFCLKKKKKNNFIFKNNYTSFNHLKKLKIFKIPFCAYFPIEQISWCEEEWSVIPDRRVSKDIINQFTLEKIGCLVNELKIKFFNEEKLEQTKFLKNSSDLFLGKMLKKNNFSLHLLKIKYRKNIRCIFLNERKKTISLINRLSPQKIFIAYQNLISNKNFEKFYNFKSKKIFEYSLRPLVLNIEGFQNLLILKESKLKKSGSGFSRKIFQRYFFKIFKKFPNLFIIKVFFSLGETIKKGFFSRESYKIRRIVNTKIKKKKDNTLMKRKFLKFFLLRTKNQSYLISDEDFLSGFVVIFCKNKKWNICLIKGILFLERLKNENQISIKRNEDNLYLNIIVLIVRDLVILLQFDENNEKISLKSDMILYFIKLMPKLFYFEKLKFLKDEIETDEIYSRLKDFLHISKSIIKNLWYKNIFFFLWKTPEFRLWNIRKSNFFQLKLIKFHFSINILSREIYKKILLKKEKTFLFFKFKKRKKRSERQRIIRKKKFDQKKIIDFYKKINLLVVLKKRMEKKNSRFSKKKPKIDATINSSLPVIELKIRNLEFFKKKTYMLFGKKVMSDSYSYISKIFSEPSQMQKKKNLTKNQKLYIKKSIFFRIGFVFCESKKKTLNFLGYKFIFCFIFFPEEGKLFQIKFIFKKNKNLIYDWISVLKLKKLKFTNFKIIKIKRINFLAFLPSRKFQSKRMKTLRKIMKKIWRKSYKEGKKIYPSQLVRINSMKEKGTLEKIVFFTKNTDFFLLFNHFLNYILFGVDSCEKLFFRYYNSFYETKFFKIFWKNISVKFVLKKKKSKYLGKFFLIFTHEKILKIYIY</sequence>
<dbReference type="Proteomes" id="UP000243348">
    <property type="component" value="Nucleomorph 1"/>
</dbReference>
<geneLocation type="nucleomorph" evidence="1"/>
<dbReference type="AlphaFoldDB" id="J7G7L1"/>
<proteinExistence type="predicted"/>
<keyword evidence="1" id="KW-0542">Nucleomorph</keyword>
<gene>
    <name evidence="1" type="ORF">CMESO_74</name>
</gene>
<dbReference type="EMBL" id="CP003680">
    <property type="protein sequence ID" value="AFP65273.1"/>
    <property type="molecule type" value="Genomic_DNA"/>
</dbReference>
<reference evidence="1 2" key="1">
    <citation type="journal article" date="2012" name="Genome Biol. Evol.">
        <title>Nucleomorph genome sequence of the cryptophyte alga Chroomonas mesostigmatica CCMP1168 reveals lineage-specific gene loss and genome complexity.</title>
        <authorList>
            <person name="Moore C.E."/>
            <person name="Curtis B."/>
            <person name="Mills T."/>
            <person name="Tanifuji G."/>
            <person name="Archibald J.M."/>
        </authorList>
    </citation>
    <scope>NUCLEOTIDE SEQUENCE [LARGE SCALE GENOMIC DNA]</scope>
    <source>
        <strain evidence="1 2">CCMP1168</strain>
    </source>
</reference>
<accession>J7G7L1</accession>